<dbReference type="Pfam" id="PF13639">
    <property type="entry name" value="zf-RING_2"/>
    <property type="match status" value="1"/>
</dbReference>
<proteinExistence type="predicted"/>
<evidence type="ECO:0000256" key="3">
    <source>
        <dbReference type="ARBA" id="ARBA00022833"/>
    </source>
</evidence>
<feature type="domain" description="RING-type" evidence="6">
    <location>
        <begin position="398"/>
        <end position="439"/>
    </location>
</feature>
<evidence type="ECO:0000256" key="4">
    <source>
        <dbReference type="PROSITE-ProRule" id="PRU00175"/>
    </source>
</evidence>
<dbReference type="PROSITE" id="PS50089">
    <property type="entry name" value="ZF_RING_2"/>
    <property type="match status" value="1"/>
</dbReference>
<dbReference type="EMBL" id="CM015734">
    <property type="protein sequence ID" value="KAF3706030.1"/>
    <property type="molecule type" value="Genomic_DNA"/>
</dbReference>
<dbReference type="CDD" id="cd16472">
    <property type="entry name" value="RING-H2_RNF38-like"/>
    <property type="match status" value="1"/>
</dbReference>
<reference evidence="7 8" key="1">
    <citation type="submission" date="2019-02" db="EMBL/GenBank/DDBJ databases">
        <title>Opniocepnalus argus genome.</title>
        <authorList>
            <person name="Zhou C."/>
            <person name="Xiao S."/>
        </authorList>
    </citation>
    <scope>NUCLEOTIDE SEQUENCE [LARGE SCALE GENOMIC DNA]</scope>
    <source>
        <strain evidence="7">OARG1902GOOAL</strain>
        <tissue evidence="7">Muscle</tissue>
    </source>
</reference>
<dbReference type="GO" id="GO:0008270">
    <property type="term" value="F:zinc ion binding"/>
    <property type="evidence" value="ECO:0007669"/>
    <property type="project" value="UniProtKB-KW"/>
</dbReference>
<organism evidence="7 8">
    <name type="scientific">Channa argus</name>
    <name type="common">Northern snakehead</name>
    <name type="synonym">Ophicephalus argus</name>
    <dbReference type="NCBI Taxonomy" id="215402"/>
    <lineage>
        <taxon>Eukaryota</taxon>
        <taxon>Metazoa</taxon>
        <taxon>Chordata</taxon>
        <taxon>Craniata</taxon>
        <taxon>Vertebrata</taxon>
        <taxon>Euteleostomi</taxon>
        <taxon>Actinopterygii</taxon>
        <taxon>Neopterygii</taxon>
        <taxon>Teleostei</taxon>
        <taxon>Neoteleostei</taxon>
        <taxon>Acanthomorphata</taxon>
        <taxon>Anabantaria</taxon>
        <taxon>Anabantiformes</taxon>
        <taxon>Channoidei</taxon>
        <taxon>Channidae</taxon>
        <taxon>Channa</taxon>
    </lineage>
</organism>
<dbReference type="Gene3D" id="3.30.40.10">
    <property type="entry name" value="Zinc/RING finger domain, C3HC4 (zinc finger)"/>
    <property type="match status" value="1"/>
</dbReference>
<evidence type="ECO:0000256" key="2">
    <source>
        <dbReference type="ARBA" id="ARBA00022771"/>
    </source>
</evidence>
<name>A0A6G1QTJ1_CHAAH</name>
<evidence type="ECO:0000259" key="6">
    <source>
        <dbReference type="PROSITE" id="PS50089"/>
    </source>
</evidence>
<feature type="compositionally biased region" description="Low complexity" evidence="5">
    <location>
        <begin position="121"/>
        <end position="142"/>
    </location>
</feature>
<evidence type="ECO:0000256" key="5">
    <source>
        <dbReference type="SAM" id="MobiDB-lite"/>
    </source>
</evidence>
<reference evidence="8" key="2">
    <citation type="submission" date="2019-02" db="EMBL/GenBank/DDBJ databases">
        <title>Opniocepnalus argus Var Kimnra genome.</title>
        <authorList>
            <person name="Zhou C."/>
            <person name="Xiao S."/>
        </authorList>
    </citation>
    <scope>NUCLEOTIDE SEQUENCE [LARGE SCALE GENOMIC DNA]</scope>
</reference>
<protein>
    <submittedName>
        <fullName evidence="7">E3 ubiquitin-protein ligase RNF38</fullName>
    </submittedName>
</protein>
<dbReference type="SMART" id="SM00744">
    <property type="entry name" value="RINGv"/>
    <property type="match status" value="1"/>
</dbReference>
<dbReference type="InterPro" id="IPR001841">
    <property type="entry name" value="Znf_RING"/>
</dbReference>
<keyword evidence="8" id="KW-1185">Reference proteome</keyword>
<dbReference type="GO" id="GO:0016567">
    <property type="term" value="P:protein ubiquitination"/>
    <property type="evidence" value="ECO:0007669"/>
    <property type="project" value="TreeGrafter"/>
</dbReference>
<evidence type="ECO:0000313" key="7">
    <source>
        <dbReference type="EMBL" id="KAF3706030.1"/>
    </source>
</evidence>
<dbReference type="GO" id="GO:0061630">
    <property type="term" value="F:ubiquitin protein ligase activity"/>
    <property type="evidence" value="ECO:0007669"/>
    <property type="project" value="TreeGrafter"/>
</dbReference>
<dbReference type="SMART" id="SM00184">
    <property type="entry name" value="RING"/>
    <property type="match status" value="1"/>
</dbReference>
<feature type="region of interest" description="Disordered" evidence="5">
    <location>
        <begin position="234"/>
        <end position="277"/>
    </location>
</feature>
<dbReference type="InterPro" id="IPR013083">
    <property type="entry name" value="Znf_RING/FYVE/PHD"/>
</dbReference>
<keyword evidence="2 4" id="KW-0863">Zinc-finger</keyword>
<feature type="region of interest" description="Disordered" evidence="5">
    <location>
        <begin position="104"/>
        <end position="143"/>
    </location>
</feature>
<feature type="compositionally biased region" description="Basic residues" evidence="5">
    <location>
        <begin position="260"/>
        <end position="277"/>
    </location>
</feature>
<evidence type="ECO:0000256" key="1">
    <source>
        <dbReference type="ARBA" id="ARBA00022723"/>
    </source>
</evidence>
<dbReference type="PANTHER" id="PTHR46171">
    <property type="entry name" value="GH10160P"/>
    <property type="match status" value="1"/>
</dbReference>
<keyword evidence="1" id="KW-0479">Metal-binding</keyword>
<sequence>MDETLATSSCSSEPSSPGVLNRGCLLDPADLFSHDLSIIVPETPSPQLGKRRRPSCIREATCSPVAVAASSGQQELRSGSERGCSLKSKRRRLAAAMGEHSVGLVPTSSLAPPSRCPEENPALCTPSCSASSSSSTLASSSSYLTPISEGEVKEVAFTVMGSTVEASHGCLNQKTTVVSGSPSPLPSSDSLSFLTTEERRWLNDEQGNRSIGTTVEIVISDDDEAVVRSAQLEEDEAMARSLQAQFDQEETESRGTNPQHHLHHLQHSHYSRHQLQHNHRPLHQLQHNHHPLRQMEQNNPRYYSYMEPTWMSHVLAALSTPVTLEDDLTGQHRRRGRSRRRNVLPEFLEDSQGNDYEALLEFEERQGAVMSNKLTWGEIQRFPTKFFQSANSVGNTQCQICFCDYTDGEKLRMLPCFHDYHVQCIDRWLKDNTTCPLCRANLADRDSIAPSNL</sequence>
<dbReference type="InterPro" id="IPR011016">
    <property type="entry name" value="Znf_RING-CH"/>
</dbReference>
<dbReference type="PANTHER" id="PTHR46171:SF3">
    <property type="entry name" value="GH10160P"/>
    <property type="match status" value="1"/>
</dbReference>
<dbReference type="AlphaFoldDB" id="A0A6G1QTJ1"/>
<accession>A0A6G1QTJ1</accession>
<gene>
    <name evidence="7" type="ORF">EXN66_Car021721</name>
</gene>
<dbReference type="SUPFAM" id="SSF57850">
    <property type="entry name" value="RING/U-box"/>
    <property type="match status" value="1"/>
</dbReference>
<keyword evidence="3" id="KW-0862">Zinc</keyword>
<dbReference type="FunFam" id="3.30.40.10:FF:000922">
    <property type="entry name" value="RING finger protein 38"/>
    <property type="match status" value="1"/>
</dbReference>
<evidence type="ECO:0000313" key="8">
    <source>
        <dbReference type="Proteomes" id="UP000503349"/>
    </source>
</evidence>
<dbReference type="OrthoDB" id="8062037at2759"/>
<dbReference type="Proteomes" id="UP000503349">
    <property type="component" value="Chromosome 23"/>
</dbReference>